<organism evidence="3">
    <name type="scientific">viral metagenome</name>
    <dbReference type="NCBI Taxonomy" id="1070528"/>
    <lineage>
        <taxon>unclassified sequences</taxon>
        <taxon>metagenomes</taxon>
        <taxon>organismal metagenomes</taxon>
    </lineage>
</organism>
<proteinExistence type="predicted"/>
<accession>A0A6C0I6V6</accession>
<dbReference type="InterPro" id="IPR006387">
    <property type="entry name" value="CPW_WPC_dom"/>
</dbReference>
<keyword evidence="1" id="KW-1133">Transmembrane helix</keyword>
<dbReference type="Pfam" id="PF09717">
    <property type="entry name" value="CPW_WPC"/>
    <property type="match status" value="1"/>
</dbReference>
<dbReference type="EMBL" id="MN740114">
    <property type="protein sequence ID" value="QHT88330.1"/>
    <property type="molecule type" value="Genomic_DNA"/>
</dbReference>
<protein>
    <recommendedName>
        <fullName evidence="2">CPW-WPC domain-containing protein</fullName>
    </recommendedName>
</protein>
<name>A0A6C0I6V6_9ZZZZ</name>
<feature type="transmembrane region" description="Helical" evidence="1">
    <location>
        <begin position="23"/>
        <end position="42"/>
    </location>
</feature>
<evidence type="ECO:0000313" key="3">
    <source>
        <dbReference type="EMBL" id="QHT88330.1"/>
    </source>
</evidence>
<sequence length="108" mass="12266">MDAATRTRYINGFLTSKYLKDGIIVGTTIAIFALFAYVYLYLKPTVVLPPRDWVTPCPNRWSYDPDTDYCTPQYSTPCKSFMSSSYIDPEQRCDIAKSCGTSWKGMCS</sequence>
<evidence type="ECO:0000259" key="2">
    <source>
        <dbReference type="Pfam" id="PF09717"/>
    </source>
</evidence>
<keyword evidence="1" id="KW-0812">Transmembrane</keyword>
<keyword evidence="1" id="KW-0472">Membrane</keyword>
<evidence type="ECO:0000256" key="1">
    <source>
        <dbReference type="SAM" id="Phobius"/>
    </source>
</evidence>
<feature type="domain" description="CPW-WPC" evidence="2">
    <location>
        <begin position="51"/>
        <end position="104"/>
    </location>
</feature>
<dbReference type="AlphaFoldDB" id="A0A6C0I6V6"/>
<reference evidence="3" key="1">
    <citation type="journal article" date="2020" name="Nature">
        <title>Giant virus diversity and host interactions through global metagenomics.</title>
        <authorList>
            <person name="Schulz F."/>
            <person name="Roux S."/>
            <person name="Paez-Espino D."/>
            <person name="Jungbluth S."/>
            <person name="Walsh D.A."/>
            <person name="Denef V.J."/>
            <person name="McMahon K.D."/>
            <person name="Konstantinidis K.T."/>
            <person name="Eloe-Fadrosh E.A."/>
            <person name="Kyrpides N.C."/>
            <person name="Woyke T."/>
        </authorList>
    </citation>
    <scope>NUCLEOTIDE SEQUENCE</scope>
    <source>
        <strain evidence="3">GVMAG-M-3300023184-50</strain>
    </source>
</reference>